<name>A0A8J2VCJ1_9BACL</name>
<dbReference type="Proteomes" id="UP000625210">
    <property type="component" value="Unassembled WGS sequence"/>
</dbReference>
<proteinExistence type="predicted"/>
<evidence type="ECO:0000313" key="2">
    <source>
        <dbReference type="Proteomes" id="UP000625210"/>
    </source>
</evidence>
<dbReference type="EMBL" id="BMHQ01000002">
    <property type="protein sequence ID" value="GGE08667.1"/>
    <property type="molecule type" value="Genomic_DNA"/>
</dbReference>
<dbReference type="RefSeq" id="WP_188646551.1">
    <property type="nucleotide sequence ID" value="NZ_BMHQ01000002.1"/>
</dbReference>
<keyword evidence="2" id="KW-1185">Reference proteome</keyword>
<protein>
    <submittedName>
        <fullName evidence="1">Uncharacterized protein</fullName>
    </submittedName>
</protein>
<sequence length="77" mass="8947">MNLGNRHPRDVEFQKIAAEFGLLIENFFAQHQVTPSEAFYLMSKEMSLLAADCVRYDREEEMEEEMDETMDKGNPAT</sequence>
<organism evidence="1 2">
    <name type="scientific">Marinithermofilum abyssi</name>
    <dbReference type="NCBI Taxonomy" id="1571185"/>
    <lineage>
        <taxon>Bacteria</taxon>
        <taxon>Bacillati</taxon>
        <taxon>Bacillota</taxon>
        <taxon>Bacilli</taxon>
        <taxon>Bacillales</taxon>
        <taxon>Thermoactinomycetaceae</taxon>
        <taxon>Marinithermofilum</taxon>
    </lineage>
</organism>
<dbReference type="AlphaFoldDB" id="A0A8J2VCJ1"/>
<accession>A0A8J2VCJ1</accession>
<reference evidence="1" key="1">
    <citation type="journal article" date="2014" name="Int. J. Syst. Evol. Microbiol.">
        <title>Complete genome sequence of Corynebacterium casei LMG S-19264T (=DSM 44701T), isolated from a smear-ripened cheese.</title>
        <authorList>
            <consortium name="US DOE Joint Genome Institute (JGI-PGF)"/>
            <person name="Walter F."/>
            <person name="Albersmeier A."/>
            <person name="Kalinowski J."/>
            <person name="Ruckert C."/>
        </authorList>
    </citation>
    <scope>NUCLEOTIDE SEQUENCE</scope>
    <source>
        <strain evidence="1">CGMCC 1.15179</strain>
    </source>
</reference>
<gene>
    <name evidence="1" type="ORF">GCM10011571_07470</name>
</gene>
<reference evidence="1" key="2">
    <citation type="submission" date="2020-09" db="EMBL/GenBank/DDBJ databases">
        <authorList>
            <person name="Sun Q."/>
            <person name="Zhou Y."/>
        </authorList>
    </citation>
    <scope>NUCLEOTIDE SEQUENCE</scope>
    <source>
        <strain evidence="1">CGMCC 1.15179</strain>
    </source>
</reference>
<comment type="caution">
    <text evidence="1">The sequence shown here is derived from an EMBL/GenBank/DDBJ whole genome shotgun (WGS) entry which is preliminary data.</text>
</comment>
<evidence type="ECO:0000313" key="1">
    <source>
        <dbReference type="EMBL" id="GGE08667.1"/>
    </source>
</evidence>